<gene>
    <name evidence="1" type="ORF">IE53DRAFT_10601</name>
</gene>
<name>A0ACD0P2I1_9BASI</name>
<dbReference type="EMBL" id="KZ819788">
    <property type="protein sequence ID" value="PWN52249.1"/>
    <property type="molecule type" value="Genomic_DNA"/>
</dbReference>
<accession>A0ACD0P2I1</accession>
<organism evidence="1 2">
    <name type="scientific">Violaceomyces palustris</name>
    <dbReference type="NCBI Taxonomy" id="1673888"/>
    <lineage>
        <taxon>Eukaryota</taxon>
        <taxon>Fungi</taxon>
        <taxon>Dikarya</taxon>
        <taxon>Basidiomycota</taxon>
        <taxon>Ustilaginomycotina</taxon>
        <taxon>Ustilaginomycetes</taxon>
        <taxon>Violaceomycetales</taxon>
        <taxon>Violaceomycetaceae</taxon>
        <taxon>Violaceomyces</taxon>
    </lineage>
</organism>
<protein>
    <submittedName>
        <fullName evidence="1">Uncharacterized protein</fullName>
    </submittedName>
</protein>
<dbReference type="Proteomes" id="UP000245626">
    <property type="component" value="Unassembled WGS sequence"/>
</dbReference>
<evidence type="ECO:0000313" key="1">
    <source>
        <dbReference type="EMBL" id="PWN52249.1"/>
    </source>
</evidence>
<evidence type="ECO:0000313" key="2">
    <source>
        <dbReference type="Proteomes" id="UP000245626"/>
    </source>
</evidence>
<reference evidence="1 2" key="1">
    <citation type="journal article" date="2018" name="Mol. Biol. Evol.">
        <title>Broad Genomic Sampling Reveals a Smut Pathogenic Ancestry of the Fungal Clade Ustilaginomycotina.</title>
        <authorList>
            <person name="Kijpornyongpan T."/>
            <person name="Mondo S.J."/>
            <person name="Barry K."/>
            <person name="Sandor L."/>
            <person name="Lee J."/>
            <person name="Lipzen A."/>
            <person name="Pangilinan J."/>
            <person name="LaButti K."/>
            <person name="Hainaut M."/>
            <person name="Henrissat B."/>
            <person name="Grigoriev I.V."/>
            <person name="Spatafora J.W."/>
            <person name="Aime M.C."/>
        </authorList>
    </citation>
    <scope>NUCLEOTIDE SEQUENCE [LARGE SCALE GENOMIC DNA]</scope>
    <source>
        <strain evidence="1 2">SA 807</strain>
    </source>
</reference>
<proteinExistence type="predicted"/>
<keyword evidence="2" id="KW-1185">Reference proteome</keyword>
<sequence>MAYVALCKALYDYTAQAEDELSLTEDDTLYILEADDPEWWKAKLRRLNEDGTPVQDQTDEEAESLVGLVPKNYVEEAEPLRLSRALYDYEAQTEDELSITEDELLRVYETDGLWLLVKKQGQDTIGGGEGRLGYVPANYVDEVAAVDTGSAPVTEEEGQQIEDEDEEDDTSVAATPSLPTMIMAPAGIQDKADDIKMWPVSAVDSKKKKKKGTLGIGNASLFFASESDKMPVQKISVLHITAHSIEKGKNLLVELSTEAGVQDNCLRFHSGSKDAAEEIAKKIDDSKGAAQNGNESSSIPNPPPVAAQSASIPLPPPPPPIGGSALPPPTRSSSILPPPMRKTVSFQAAEAQGPDSQEVSGANGHSAIGGDGRGEMAVALYDFEAQGDDELSVAEDEKLTVLEKENDDWWKVRNARGEEGVVPASYVEIQESNSGDDGAAEAASAAAEAQRQKQIEEAEAEAERQRQIKAEATERRRREAEERAFKEEQERARREALKAQPAPKPPKLEQRPSTTEVNRAARNVAIPQNRSAPERPKESGNKSKPAPNKTRVWHDRTGQFKVEAEFLGFNQGKIRLHKLNGVVIEVAVEKMSNPDIQYLEDVTGKKLMPNEDEIASKRREQERLRQASSSDSRRDRDRDRERQRERDREQQKEKEREQRHRQNSSRGPKRNVDWFEFFLAAGVDVDDCTRYAAAFERDKIDETILPDLEAGILRSLGLREGDIIRVVKLIDKKFRSNRSAGQQGRPSAQSQSDIEKQMKADEELARKLQEQETAARRGSTTSPAPPQLFSGPNGSLKNNTRRGRPTPTHKSTSDSVDAASLAAASESLVRSATASPPTRSNTMSPGASRKTATPKPATSGFDDDAWTPRPPSTKPSVSTPAPPTPASPPAPTPPAMSASPAVPAQPPVATPEPSKPAPDPNSALFEKLAAMKPPSASTSPRPGASPSNVGFLGGVGYNPNAPRGPLAPVPSNQGLLQPLIPTQGTGQFVPTRQQPTGMGGMGMNGMQPQQTGLGGMGMNMGMGMGVGMGMGMQSQQNGWSNQGGMQPQMTGFNGMGMGGMGLQNQQTGFGSMQPQQTGFTSGMGTGTGFGMGMSMNSPSPSQFSGQMQPQQTGFPGMTMQSQQTAFGQIPNGSGFGSGSQAVQQQQQQQQSNDADKFNASNIFQQMKTGTFAKDPNSEAQSARKSSPYTCHSPPFPSSLHATFHHEPQTAGLKASVKLT</sequence>